<feature type="domain" description="Methanolan biosynthesis EpsI" evidence="1">
    <location>
        <begin position="23"/>
        <end position="221"/>
    </location>
</feature>
<evidence type="ECO:0000313" key="3">
    <source>
        <dbReference type="Proteomes" id="UP000428803"/>
    </source>
</evidence>
<protein>
    <submittedName>
        <fullName evidence="2">EpsI family protein</fullName>
    </submittedName>
</protein>
<dbReference type="Pfam" id="PF11984">
    <property type="entry name" value="DUF3485"/>
    <property type="match status" value="1"/>
</dbReference>
<sequence>MCVDLKAKNSKIDRRALLLGAGFALCGGASFVATPRQTSSRISEVAFQALLPAKVGGWTARVSSDLILPSADALSDKLYENLKTYTYEGPGLPTIMFLIAYSSVQQNDVQVHRPEVCYPMSGYPILDNRPVKARIGNRGIPARYLTADRGALREMILYWTRVGQRFPLNWTQQRIEMARANVSGVIPDGALLRFSTISAEGSNDYQLLTDFAHKMAQSLNPKMKEVFFG</sequence>
<dbReference type="KEGG" id="slaa:EUU25_16260"/>
<dbReference type="NCBIfam" id="NF045608">
    <property type="entry name" value="EpsI_type_V"/>
    <property type="match status" value="1"/>
</dbReference>
<organism evidence="2 3">
    <name type="scientific">Sphingorhabdus lacus</name>
    <dbReference type="NCBI Taxonomy" id="392610"/>
    <lineage>
        <taxon>Bacteria</taxon>
        <taxon>Pseudomonadati</taxon>
        <taxon>Pseudomonadota</taxon>
        <taxon>Alphaproteobacteria</taxon>
        <taxon>Sphingomonadales</taxon>
        <taxon>Sphingomonadaceae</taxon>
        <taxon>Sphingorhabdus</taxon>
    </lineage>
</organism>
<dbReference type="InterPro" id="IPR014263">
    <property type="entry name" value="Methanolan_biosynth_EpsI"/>
</dbReference>
<evidence type="ECO:0000313" key="2">
    <source>
        <dbReference type="EMBL" id="QGY82032.1"/>
    </source>
</evidence>
<name>A0A6I6LIJ1_9SPHN</name>
<accession>A0A6I6LIJ1</accession>
<dbReference type="AlphaFoldDB" id="A0A6I6LIJ1"/>
<dbReference type="Proteomes" id="UP000428803">
    <property type="component" value="Chromosome"/>
</dbReference>
<gene>
    <name evidence="2" type="primary">epsI</name>
    <name evidence="2" type="ORF">EUU25_16260</name>
</gene>
<dbReference type="EMBL" id="CP035733">
    <property type="protein sequence ID" value="QGY82032.1"/>
    <property type="molecule type" value="Genomic_DNA"/>
</dbReference>
<evidence type="ECO:0000259" key="1">
    <source>
        <dbReference type="Pfam" id="PF11984"/>
    </source>
</evidence>
<dbReference type="NCBIfam" id="TIGR02914">
    <property type="entry name" value="EpsI_fam"/>
    <property type="match status" value="1"/>
</dbReference>
<proteinExistence type="predicted"/>
<dbReference type="InterPro" id="IPR054654">
    <property type="entry name" value="EpsI_type_V_pred"/>
</dbReference>
<reference evidence="3" key="1">
    <citation type="submission" date="2019-01" db="EMBL/GenBank/DDBJ databases">
        <title>Sphingorhabdus lacus sp.nov., isolated from an oligotrophic freshwater lake.</title>
        <authorList>
            <person name="Park M."/>
        </authorList>
    </citation>
    <scope>NUCLEOTIDE SEQUENCE [LARGE SCALE GENOMIC DNA]</scope>
    <source>
        <strain evidence="3">IMCC1753</strain>
    </source>
</reference>
<keyword evidence="3" id="KW-1185">Reference proteome</keyword>